<accession>A0A5E5AYN5</accession>
<organism evidence="2 3">
    <name type="scientific">Pandoraea sputorum</name>
    <dbReference type="NCBI Taxonomy" id="93222"/>
    <lineage>
        <taxon>Bacteria</taxon>
        <taxon>Pseudomonadati</taxon>
        <taxon>Pseudomonadota</taxon>
        <taxon>Betaproteobacteria</taxon>
        <taxon>Burkholderiales</taxon>
        <taxon>Burkholderiaceae</taxon>
        <taxon>Pandoraea</taxon>
    </lineage>
</organism>
<feature type="domain" description="Phage tail collar" evidence="1">
    <location>
        <begin position="6"/>
        <end position="62"/>
    </location>
</feature>
<dbReference type="RefSeq" id="WP_150808845.1">
    <property type="nucleotide sequence ID" value="NZ_CABPSR010000003.1"/>
</dbReference>
<protein>
    <submittedName>
        <fullName evidence="2">Phage tail protein</fullName>
    </submittedName>
</protein>
<dbReference type="EMBL" id="CABPSR010000003">
    <property type="protein sequence ID" value="VVE78177.1"/>
    <property type="molecule type" value="Genomic_DNA"/>
</dbReference>
<dbReference type="SUPFAM" id="SSF88874">
    <property type="entry name" value="Receptor-binding domain of short tail fibre protein gp12"/>
    <property type="match status" value="1"/>
</dbReference>
<dbReference type="InterPro" id="IPR011083">
    <property type="entry name" value="Phage_tail_collar_dom"/>
</dbReference>
<evidence type="ECO:0000313" key="3">
    <source>
        <dbReference type="Proteomes" id="UP000335538"/>
    </source>
</evidence>
<dbReference type="Gene3D" id="3.90.1340.10">
    <property type="entry name" value="Phage tail collar domain"/>
    <property type="match status" value="1"/>
</dbReference>
<reference evidence="2 3" key="1">
    <citation type="submission" date="2019-08" db="EMBL/GenBank/DDBJ databases">
        <authorList>
            <person name="Peeters C."/>
        </authorList>
    </citation>
    <scope>NUCLEOTIDE SEQUENCE [LARGE SCALE GENOMIC DNA]</scope>
    <source>
        <strain evidence="2 3">LMG 31121</strain>
    </source>
</reference>
<evidence type="ECO:0000259" key="1">
    <source>
        <dbReference type="Pfam" id="PF07484"/>
    </source>
</evidence>
<dbReference type="AlphaFoldDB" id="A0A5E5AYN5"/>
<evidence type="ECO:0000313" key="2">
    <source>
        <dbReference type="EMBL" id="VVE78177.1"/>
    </source>
</evidence>
<gene>
    <name evidence="2" type="ORF">PSP31121_01530</name>
</gene>
<name>A0A5E5AYN5_9BURK</name>
<dbReference type="InterPro" id="IPR037053">
    <property type="entry name" value="Phage_tail_collar_dom_sf"/>
</dbReference>
<dbReference type="Proteomes" id="UP000335538">
    <property type="component" value="Unassembled WGS sequence"/>
</dbReference>
<dbReference type="Pfam" id="PF07484">
    <property type="entry name" value="Collar"/>
    <property type="match status" value="1"/>
</dbReference>
<proteinExistence type="predicted"/>
<sequence length="177" mass="18471">MTPYIGEIRLFAGTYAPVGWMLCNGQKVNISDFEVLYSLIGTTYGGDGRSDFALPDLRAQVPIGMGQAPGLTPRTIGQKIGSASVTLKPEEMPGHTHVINATSSDATSVTPASDLLLAVTKENFYDNGTRNPTGKAALSPQAIAPSGSAAPAAHANIMPTVTMNYIIAMDGLYPSQG</sequence>